<reference evidence="2" key="2">
    <citation type="submission" date="2023-06" db="EMBL/GenBank/DDBJ databases">
        <authorList>
            <consortium name="Lawrence Berkeley National Laboratory"/>
            <person name="Haridas S."/>
            <person name="Hensen N."/>
            <person name="Bonometti L."/>
            <person name="Westerberg I."/>
            <person name="Brannstrom I.O."/>
            <person name="Guillou S."/>
            <person name="Cros-Aarteil S."/>
            <person name="Calhoun S."/>
            <person name="Kuo A."/>
            <person name="Mondo S."/>
            <person name="Pangilinan J."/>
            <person name="Riley R."/>
            <person name="Labutti K."/>
            <person name="Andreopoulos B."/>
            <person name="Lipzen A."/>
            <person name="Chen C."/>
            <person name="Yanf M."/>
            <person name="Daum C."/>
            <person name="Ng V."/>
            <person name="Clum A."/>
            <person name="Steindorff A."/>
            <person name="Ohm R."/>
            <person name="Martin F."/>
            <person name="Silar P."/>
            <person name="Natvig D."/>
            <person name="Lalanne C."/>
            <person name="Gautier V."/>
            <person name="Ament-Velasquez S.L."/>
            <person name="Kruys A."/>
            <person name="Hutchinson M.I."/>
            <person name="Powell A.J."/>
            <person name="Barry K."/>
            <person name="Miller A.N."/>
            <person name="Grigoriev I.V."/>
            <person name="Debuchy R."/>
            <person name="Gladieux P."/>
            <person name="Thoren M.H."/>
            <person name="Johannesson H."/>
        </authorList>
    </citation>
    <scope>NUCLEOTIDE SEQUENCE</scope>
    <source>
        <strain evidence="2">CBS 958.72</strain>
    </source>
</reference>
<dbReference type="Proteomes" id="UP001287356">
    <property type="component" value="Unassembled WGS sequence"/>
</dbReference>
<dbReference type="PANTHER" id="PTHR34587">
    <property type="entry name" value="VWFA DOMAIN-CONTAINING PROTEIN"/>
    <property type="match status" value="1"/>
</dbReference>
<evidence type="ECO:0000313" key="3">
    <source>
        <dbReference type="Proteomes" id="UP001287356"/>
    </source>
</evidence>
<dbReference type="AlphaFoldDB" id="A0AAE0NFG2"/>
<evidence type="ECO:0008006" key="4">
    <source>
        <dbReference type="Google" id="ProtNLM"/>
    </source>
</evidence>
<keyword evidence="3" id="KW-1185">Reference proteome</keyword>
<organism evidence="2 3">
    <name type="scientific">Lasiosphaeria ovina</name>
    <dbReference type="NCBI Taxonomy" id="92902"/>
    <lineage>
        <taxon>Eukaryota</taxon>
        <taxon>Fungi</taxon>
        <taxon>Dikarya</taxon>
        <taxon>Ascomycota</taxon>
        <taxon>Pezizomycotina</taxon>
        <taxon>Sordariomycetes</taxon>
        <taxon>Sordariomycetidae</taxon>
        <taxon>Sordariales</taxon>
        <taxon>Lasiosphaeriaceae</taxon>
        <taxon>Lasiosphaeria</taxon>
    </lineage>
</organism>
<sequence length="242" mass="24801">MPRISSPSLRLVAVVLACSSTPNSIATTCLAASAVQTGSQYTGLESGTPGIRAGLTNSSTDAANFINFCAGQTLTNGRQNGNGSCNGIPMGRLPAADNMISALITAPQPGDAVTAHATFTVRIQTRNLRAGFLANPGATYYSAPQDLDERGRVLGHCHVVIQDIGSLRATAAPDPAAFVFFTGVDDAGDGEGLLQAAVPGGLPPGAYRVCSMIAARNHQPVTMPVAQRGAQDDCTKFEVVGS</sequence>
<dbReference type="InterPro" id="IPR053216">
    <property type="entry name" value="Appressorial_penetr-assoc"/>
</dbReference>
<accession>A0AAE0NFG2</accession>
<feature type="chain" id="PRO_5042244573" description="Ribosomal protein s17" evidence="1">
    <location>
        <begin position="27"/>
        <end position="242"/>
    </location>
</feature>
<keyword evidence="1" id="KW-0732">Signal</keyword>
<gene>
    <name evidence="2" type="ORF">B0T24DRAFT_655863</name>
</gene>
<name>A0AAE0NFG2_9PEZI</name>
<dbReference type="EMBL" id="JAULSN010000002">
    <property type="protein sequence ID" value="KAK3380504.1"/>
    <property type="molecule type" value="Genomic_DNA"/>
</dbReference>
<dbReference type="PANTHER" id="PTHR34587:SF2">
    <property type="entry name" value="G-PROTEIN COUPLED RECEPTORS FAMILY 1 PROFILE DOMAIN-CONTAINING PROTEIN"/>
    <property type="match status" value="1"/>
</dbReference>
<proteinExistence type="predicted"/>
<evidence type="ECO:0000256" key="1">
    <source>
        <dbReference type="SAM" id="SignalP"/>
    </source>
</evidence>
<protein>
    <recommendedName>
        <fullName evidence="4">Ribosomal protein s17</fullName>
    </recommendedName>
</protein>
<comment type="caution">
    <text evidence="2">The sequence shown here is derived from an EMBL/GenBank/DDBJ whole genome shotgun (WGS) entry which is preliminary data.</text>
</comment>
<evidence type="ECO:0000313" key="2">
    <source>
        <dbReference type="EMBL" id="KAK3380504.1"/>
    </source>
</evidence>
<feature type="signal peptide" evidence="1">
    <location>
        <begin position="1"/>
        <end position="26"/>
    </location>
</feature>
<reference evidence="2" key="1">
    <citation type="journal article" date="2023" name="Mol. Phylogenet. Evol.">
        <title>Genome-scale phylogeny and comparative genomics of the fungal order Sordariales.</title>
        <authorList>
            <person name="Hensen N."/>
            <person name="Bonometti L."/>
            <person name="Westerberg I."/>
            <person name="Brannstrom I.O."/>
            <person name="Guillou S."/>
            <person name="Cros-Aarteil S."/>
            <person name="Calhoun S."/>
            <person name="Haridas S."/>
            <person name="Kuo A."/>
            <person name="Mondo S."/>
            <person name="Pangilinan J."/>
            <person name="Riley R."/>
            <person name="LaButti K."/>
            <person name="Andreopoulos B."/>
            <person name="Lipzen A."/>
            <person name="Chen C."/>
            <person name="Yan M."/>
            <person name="Daum C."/>
            <person name="Ng V."/>
            <person name="Clum A."/>
            <person name="Steindorff A."/>
            <person name="Ohm R.A."/>
            <person name="Martin F."/>
            <person name="Silar P."/>
            <person name="Natvig D.O."/>
            <person name="Lalanne C."/>
            <person name="Gautier V."/>
            <person name="Ament-Velasquez S.L."/>
            <person name="Kruys A."/>
            <person name="Hutchinson M.I."/>
            <person name="Powell A.J."/>
            <person name="Barry K."/>
            <person name="Miller A.N."/>
            <person name="Grigoriev I.V."/>
            <person name="Debuchy R."/>
            <person name="Gladieux P."/>
            <person name="Hiltunen Thoren M."/>
            <person name="Johannesson H."/>
        </authorList>
    </citation>
    <scope>NUCLEOTIDE SEQUENCE</scope>
    <source>
        <strain evidence="2">CBS 958.72</strain>
    </source>
</reference>